<dbReference type="Gene3D" id="1.10.10.10">
    <property type="entry name" value="Winged helix-like DNA-binding domain superfamily/Winged helix DNA-binding domain"/>
    <property type="match status" value="1"/>
</dbReference>
<dbReference type="Proteomes" id="UP000003639">
    <property type="component" value="Unassembled WGS sequence"/>
</dbReference>
<name>A6NQY2_9FIRM</name>
<dbReference type="Pfam" id="PF00392">
    <property type="entry name" value="GntR"/>
    <property type="match status" value="1"/>
</dbReference>
<keyword evidence="8" id="KW-1185">Reference proteome</keyword>
<dbReference type="GO" id="GO:0003677">
    <property type="term" value="F:DNA binding"/>
    <property type="evidence" value="ECO:0007669"/>
    <property type="project" value="UniProtKB-KW"/>
</dbReference>
<dbReference type="CDD" id="cd07377">
    <property type="entry name" value="WHTH_GntR"/>
    <property type="match status" value="1"/>
</dbReference>
<proteinExistence type="inferred from homology"/>
<dbReference type="PANTHER" id="PTHR46577">
    <property type="entry name" value="HTH-TYPE TRANSCRIPTIONAL REGULATORY PROTEIN GABR"/>
    <property type="match status" value="1"/>
</dbReference>
<sequence length="463" mass="49570">MSTSFFVPQEGTLPLYEQIYRRMVEEIRSGRLAAGERAPSKRQLCAQLGVSLSTVETAYGMLVAEGYLQSQPRSGYRVCSLLPLDAPAASVPQPPVPAPVPAAPALSDVFSTAAVDTHIFPSSVWASLTREALKDPELLQRGDPQGDLPLREALCDFLRSCRGVRCRSEQVVVGAGMEYLLSVLFQLFDPAVPVALEEPGYNAAYRTLENLGRSAVPVPVDSQGMVPDALAASGAGVAYVTPSHQFPTGAAMPAGRRTELLRWAYAAPHRYLIEDDYDSEFRYASRPIPAMQGMDTGGRVVYTGTFSRTLAPSIRAAYLILPEALLDVYKARFAHGASTVSRFEQQVLCRFLSSGQYGRHLRRAGSLYRARCAALTAALKDAFPQGRVSGAGAGLHLLLTLPGRDESDLAARAAAAGYRVRTLGEYCRGTSPLPGSLVLGFAGLDVAAAPRAVADLARAFGGM</sequence>
<gene>
    <name evidence="7" type="ORF">BACCAP_00606</name>
</gene>
<dbReference type="InterPro" id="IPR015421">
    <property type="entry name" value="PyrdxlP-dep_Trfase_major"/>
</dbReference>
<dbReference type="STRING" id="411467.BACCAP_00606"/>
<protein>
    <submittedName>
        <fullName evidence="7">Transcriptional regulator, GntR family</fullName>
    </submittedName>
</protein>
<accession>A6NQY2</accession>
<dbReference type="SUPFAM" id="SSF53383">
    <property type="entry name" value="PLP-dependent transferases"/>
    <property type="match status" value="1"/>
</dbReference>
<comment type="caution">
    <text evidence="7">The sequence shown here is derived from an EMBL/GenBank/DDBJ whole genome shotgun (WGS) entry which is preliminary data.</text>
</comment>
<evidence type="ECO:0000256" key="2">
    <source>
        <dbReference type="ARBA" id="ARBA00022898"/>
    </source>
</evidence>
<dbReference type="AlphaFoldDB" id="A6NQY2"/>
<organism evidence="7 8">
    <name type="scientific">Pseudoflavonifractor capillosus ATCC 29799</name>
    <dbReference type="NCBI Taxonomy" id="411467"/>
    <lineage>
        <taxon>Bacteria</taxon>
        <taxon>Bacillati</taxon>
        <taxon>Bacillota</taxon>
        <taxon>Clostridia</taxon>
        <taxon>Eubacteriales</taxon>
        <taxon>Oscillospiraceae</taxon>
        <taxon>Pseudoflavonifractor</taxon>
    </lineage>
</organism>
<dbReference type="CDD" id="cd00609">
    <property type="entry name" value="AAT_like"/>
    <property type="match status" value="1"/>
</dbReference>
<keyword evidence="4" id="KW-0238">DNA-binding</keyword>
<dbReference type="InterPro" id="IPR000524">
    <property type="entry name" value="Tscrpt_reg_HTH_GntR"/>
</dbReference>
<dbReference type="SUPFAM" id="SSF46785">
    <property type="entry name" value="Winged helix' DNA-binding domain"/>
    <property type="match status" value="1"/>
</dbReference>
<evidence type="ECO:0000256" key="4">
    <source>
        <dbReference type="ARBA" id="ARBA00023125"/>
    </source>
</evidence>
<dbReference type="RefSeq" id="WP_006571159.1">
    <property type="nucleotide sequence ID" value="NZ_AAXG02000005.1"/>
</dbReference>
<dbReference type="InterPro" id="IPR036390">
    <property type="entry name" value="WH_DNA-bd_sf"/>
</dbReference>
<evidence type="ECO:0000259" key="6">
    <source>
        <dbReference type="PROSITE" id="PS50949"/>
    </source>
</evidence>
<dbReference type="InterPro" id="IPR051446">
    <property type="entry name" value="HTH_trans_reg/aminotransferase"/>
</dbReference>
<dbReference type="InterPro" id="IPR015424">
    <property type="entry name" value="PyrdxlP-dep_Trfase"/>
</dbReference>
<evidence type="ECO:0000313" key="8">
    <source>
        <dbReference type="Proteomes" id="UP000003639"/>
    </source>
</evidence>
<dbReference type="GO" id="GO:0030170">
    <property type="term" value="F:pyridoxal phosphate binding"/>
    <property type="evidence" value="ECO:0007669"/>
    <property type="project" value="InterPro"/>
</dbReference>
<dbReference type="EMBL" id="AAXG02000005">
    <property type="protein sequence ID" value="EDN01478.1"/>
    <property type="molecule type" value="Genomic_DNA"/>
</dbReference>
<dbReference type="GO" id="GO:0003700">
    <property type="term" value="F:DNA-binding transcription factor activity"/>
    <property type="evidence" value="ECO:0007669"/>
    <property type="project" value="InterPro"/>
</dbReference>
<keyword evidence="5" id="KW-0804">Transcription</keyword>
<evidence type="ECO:0000256" key="1">
    <source>
        <dbReference type="ARBA" id="ARBA00005384"/>
    </source>
</evidence>
<keyword evidence="2" id="KW-0663">Pyridoxal phosphate</keyword>
<evidence type="ECO:0000313" key="7">
    <source>
        <dbReference type="EMBL" id="EDN01478.1"/>
    </source>
</evidence>
<dbReference type="Gene3D" id="3.40.640.10">
    <property type="entry name" value="Type I PLP-dependent aspartate aminotransferase-like (Major domain)"/>
    <property type="match status" value="1"/>
</dbReference>
<evidence type="ECO:0000256" key="5">
    <source>
        <dbReference type="ARBA" id="ARBA00023163"/>
    </source>
</evidence>
<keyword evidence="3" id="KW-0805">Transcription regulation</keyword>
<dbReference type="InterPro" id="IPR004839">
    <property type="entry name" value="Aminotransferase_I/II_large"/>
</dbReference>
<feature type="domain" description="HTH gntR-type" evidence="6">
    <location>
        <begin position="13"/>
        <end position="81"/>
    </location>
</feature>
<dbReference type="InterPro" id="IPR036388">
    <property type="entry name" value="WH-like_DNA-bd_sf"/>
</dbReference>
<dbReference type="OrthoDB" id="9808770at2"/>
<reference evidence="7 8" key="1">
    <citation type="submission" date="2007-04" db="EMBL/GenBank/DDBJ databases">
        <authorList>
            <person name="Fulton L."/>
            <person name="Clifton S."/>
            <person name="Fulton B."/>
            <person name="Xu J."/>
            <person name="Minx P."/>
            <person name="Pepin K.H."/>
            <person name="Johnson M."/>
            <person name="Thiruvilangam P."/>
            <person name="Bhonagiri V."/>
            <person name="Nash W.E."/>
            <person name="Mardis E.R."/>
            <person name="Wilson R.K."/>
        </authorList>
    </citation>
    <scope>NUCLEOTIDE SEQUENCE [LARGE SCALE GENOMIC DNA]</scope>
    <source>
        <strain evidence="7 8">ATCC 29799</strain>
    </source>
</reference>
<evidence type="ECO:0000256" key="3">
    <source>
        <dbReference type="ARBA" id="ARBA00023015"/>
    </source>
</evidence>
<dbReference type="Pfam" id="PF00155">
    <property type="entry name" value="Aminotran_1_2"/>
    <property type="match status" value="1"/>
</dbReference>
<comment type="similarity">
    <text evidence="1">In the C-terminal section; belongs to the class-I pyridoxal-phosphate-dependent aminotransferase family.</text>
</comment>
<dbReference type="eggNOG" id="COG1167">
    <property type="taxonomic scope" value="Bacteria"/>
</dbReference>
<dbReference type="SMART" id="SM00345">
    <property type="entry name" value="HTH_GNTR"/>
    <property type="match status" value="1"/>
</dbReference>
<dbReference type="PROSITE" id="PS50949">
    <property type="entry name" value="HTH_GNTR"/>
    <property type="match status" value="1"/>
</dbReference>
<reference evidence="7 8" key="2">
    <citation type="submission" date="2007-06" db="EMBL/GenBank/DDBJ databases">
        <title>Draft genome sequence of Pseudoflavonifractor capillosus ATCC 29799.</title>
        <authorList>
            <person name="Sudarsanam P."/>
            <person name="Ley R."/>
            <person name="Guruge J."/>
            <person name="Turnbaugh P.J."/>
            <person name="Mahowald M."/>
            <person name="Liep D."/>
            <person name="Gordon J."/>
        </authorList>
    </citation>
    <scope>NUCLEOTIDE SEQUENCE [LARGE SCALE GENOMIC DNA]</scope>
    <source>
        <strain evidence="7 8">ATCC 29799</strain>
    </source>
</reference>
<dbReference type="PANTHER" id="PTHR46577:SF1">
    <property type="entry name" value="HTH-TYPE TRANSCRIPTIONAL REGULATORY PROTEIN GABR"/>
    <property type="match status" value="1"/>
</dbReference>